<keyword evidence="1" id="KW-0472">Membrane</keyword>
<keyword evidence="3" id="KW-1185">Reference proteome</keyword>
<reference evidence="2" key="1">
    <citation type="submission" date="2016-11" db="EMBL/GenBank/DDBJ databases">
        <title>The genome sequence of Colletotrichum cuscutae.</title>
        <authorList>
            <person name="Baroncelli R."/>
        </authorList>
    </citation>
    <scope>NUCLEOTIDE SEQUENCE</scope>
    <source>
        <strain evidence="2">IMI 304802</strain>
    </source>
</reference>
<keyword evidence="2" id="KW-0456">Lyase</keyword>
<dbReference type="Proteomes" id="UP001239213">
    <property type="component" value="Unassembled WGS sequence"/>
</dbReference>
<dbReference type="EMBL" id="MPDP01000170">
    <property type="protein sequence ID" value="KAK1473372.1"/>
    <property type="molecule type" value="Genomic_DNA"/>
</dbReference>
<accession>A0AAI9Y168</accession>
<gene>
    <name evidence="2" type="ORF">CCUS01_17156</name>
</gene>
<sequence length="79" mass="9132">MPDDEETPILWGSPQETGAAFDFRSESNPPFPLNPPFYASPCKTLIFVFILFPITRMFISLDRAQARERERERNTTNLP</sequence>
<comment type="caution">
    <text evidence="2">The sequence shown here is derived from an EMBL/GenBank/DDBJ whole genome shotgun (WGS) entry which is preliminary data.</text>
</comment>
<evidence type="ECO:0000313" key="3">
    <source>
        <dbReference type="Proteomes" id="UP001239213"/>
    </source>
</evidence>
<organism evidence="2 3">
    <name type="scientific">Colletotrichum cuscutae</name>
    <dbReference type="NCBI Taxonomy" id="1209917"/>
    <lineage>
        <taxon>Eukaryota</taxon>
        <taxon>Fungi</taxon>
        <taxon>Dikarya</taxon>
        <taxon>Ascomycota</taxon>
        <taxon>Pezizomycotina</taxon>
        <taxon>Sordariomycetes</taxon>
        <taxon>Hypocreomycetidae</taxon>
        <taxon>Glomerellales</taxon>
        <taxon>Glomerellaceae</taxon>
        <taxon>Colletotrichum</taxon>
        <taxon>Colletotrichum acutatum species complex</taxon>
    </lineage>
</organism>
<dbReference type="AlphaFoldDB" id="A0AAI9Y168"/>
<protein>
    <submittedName>
        <fullName evidence="2">Beta-eliminating lyase</fullName>
    </submittedName>
</protein>
<evidence type="ECO:0000313" key="2">
    <source>
        <dbReference type="EMBL" id="KAK1473372.1"/>
    </source>
</evidence>
<keyword evidence="1" id="KW-0812">Transmembrane</keyword>
<keyword evidence="1" id="KW-1133">Transmembrane helix</keyword>
<proteinExistence type="predicted"/>
<evidence type="ECO:0000256" key="1">
    <source>
        <dbReference type="SAM" id="Phobius"/>
    </source>
</evidence>
<dbReference type="GO" id="GO:0016829">
    <property type="term" value="F:lyase activity"/>
    <property type="evidence" value="ECO:0007669"/>
    <property type="project" value="UniProtKB-KW"/>
</dbReference>
<feature type="transmembrane region" description="Helical" evidence="1">
    <location>
        <begin position="37"/>
        <end position="59"/>
    </location>
</feature>
<name>A0AAI9Y168_9PEZI</name>